<feature type="chain" id="PRO_5025377440" evidence="1">
    <location>
        <begin position="17"/>
        <end position="80"/>
    </location>
</feature>
<dbReference type="EMBL" id="MU001672">
    <property type="protein sequence ID" value="KAF2460762.1"/>
    <property type="molecule type" value="Genomic_DNA"/>
</dbReference>
<reference evidence="2" key="1">
    <citation type="journal article" date="2020" name="Stud. Mycol.">
        <title>101 Dothideomycetes genomes: a test case for predicting lifestyles and emergence of pathogens.</title>
        <authorList>
            <person name="Haridas S."/>
            <person name="Albert R."/>
            <person name="Binder M."/>
            <person name="Bloem J."/>
            <person name="Labutti K."/>
            <person name="Salamov A."/>
            <person name="Andreopoulos B."/>
            <person name="Baker S."/>
            <person name="Barry K."/>
            <person name="Bills G."/>
            <person name="Bluhm B."/>
            <person name="Cannon C."/>
            <person name="Castanera R."/>
            <person name="Culley D."/>
            <person name="Daum C."/>
            <person name="Ezra D."/>
            <person name="Gonzalez J."/>
            <person name="Henrissat B."/>
            <person name="Kuo A."/>
            <person name="Liang C."/>
            <person name="Lipzen A."/>
            <person name="Lutzoni F."/>
            <person name="Magnuson J."/>
            <person name="Mondo S."/>
            <person name="Nolan M."/>
            <person name="Ohm R."/>
            <person name="Pangilinan J."/>
            <person name="Park H.-J."/>
            <person name="Ramirez L."/>
            <person name="Alfaro M."/>
            <person name="Sun H."/>
            <person name="Tritt A."/>
            <person name="Yoshinaga Y."/>
            <person name="Zwiers L.-H."/>
            <person name="Turgeon B."/>
            <person name="Goodwin S."/>
            <person name="Spatafora J."/>
            <person name="Crous P."/>
            <person name="Grigoriev I."/>
        </authorList>
    </citation>
    <scope>NUCLEOTIDE SEQUENCE</scope>
    <source>
        <strain evidence="2">ATCC 16933</strain>
    </source>
</reference>
<evidence type="ECO:0000313" key="2">
    <source>
        <dbReference type="EMBL" id="KAF2460762.1"/>
    </source>
</evidence>
<dbReference type="AlphaFoldDB" id="A0A6A6PAC6"/>
<organism evidence="2 3">
    <name type="scientific">Lineolata rhizophorae</name>
    <dbReference type="NCBI Taxonomy" id="578093"/>
    <lineage>
        <taxon>Eukaryota</taxon>
        <taxon>Fungi</taxon>
        <taxon>Dikarya</taxon>
        <taxon>Ascomycota</taxon>
        <taxon>Pezizomycotina</taxon>
        <taxon>Dothideomycetes</taxon>
        <taxon>Dothideomycetes incertae sedis</taxon>
        <taxon>Lineolatales</taxon>
        <taxon>Lineolataceae</taxon>
        <taxon>Lineolata</taxon>
    </lineage>
</organism>
<feature type="signal peptide" evidence="1">
    <location>
        <begin position="1"/>
        <end position="16"/>
    </location>
</feature>
<keyword evidence="3" id="KW-1185">Reference proteome</keyword>
<evidence type="ECO:0000256" key="1">
    <source>
        <dbReference type="SAM" id="SignalP"/>
    </source>
</evidence>
<gene>
    <name evidence="2" type="ORF">BDY21DRAFT_131308</name>
</gene>
<accession>A0A6A6PAC6</accession>
<protein>
    <submittedName>
        <fullName evidence="2">Uncharacterized protein</fullName>
    </submittedName>
</protein>
<evidence type="ECO:0000313" key="3">
    <source>
        <dbReference type="Proteomes" id="UP000799766"/>
    </source>
</evidence>
<proteinExistence type="predicted"/>
<name>A0A6A6PAC6_9PEZI</name>
<keyword evidence="1" id="KW-0732">Signal</keyword>
<sequence>MWIILLPLLFRGRQWAEHIVSPMHEIDTGLKFHQGHVDGVLGVGGENCITFTIARVSPAPGASGNRLRLLPPDGGFALRV</sequence>
<dbReference type="Proteomes" id="UP000799766">
    <property type="component" value="Unassembled WGS sequence"/>
</dbReference>